<dbReference type="AlphaFoldDB" id="X1APW0"/>
<sequence length="158" mass="18778">MDYKYFHDGLLSLSVVQLVFSSTLLLGSIILKPYIALEPVERDYIIILALINIIFSLYYLMEALKLDRVFCLEEKHIFKFGKRLGVVSLIYTPHLFVFISLLFIDLHDLQLMIVILNLFIELLLIGTIFKEIYDIFFKAEIERKFELEQNRKLYFEKK</sequence>
<accession>X1APW0</accession>
<protein>
    <submittedName>
        <fullName evidence="2">Uncharacterized protein</fullName>
    </submittedName>
</protein>
<feature type="transmembrane region" description="Helical" evidence="1">
    <location>
        <begin position="110"/>
        <end position="129"/>
    </location>
</feature>
<keyword evidence="1" id="KW-0812">Transmembrane</keyword>
<gene>
    <name evidence="2" type="ORF">S01H4_05481</name>
</gene>
<name>X1APW0_9ZZZZ</name>
<feature type="transmembrane region" description="Helical" evidence="1">
    <location>
        <begin position="44"/>
        <end position="64"/>
    </location>
</feature>
<proteinExistence type="predicted"/>
<feature type="transmembrane region" description="Helical" evidence="1">
    <location>
        <begin position="84"/>
        <end position="104"/>
    </location>
</feature>
<organism evidence="2">
    <name type="scientific">marine sediment metagenome</name>
    <dbReference type="NCBI Taxonomy" id="412755"/>
    <lineage>
        <taxon>unclassified sequences</taxon>
        <taxon>metagenomes</taxon>
        <taxon>ecological metagenomes</taxon>
    </lineage>
</organism>
<feature type="transmembrane region" description="Helical" evidence="1">
    <location>
        <begin position="12"/>
        <end position="32"/>
    </location>
</feature>
<evidence type="ECO:0000313" key="2">
    <source>
        <dbReference type="EMBL" id="GAG71402.1"/>
    </source>
</evidence>
<dbReference type="EMBL" id="BART01001594">
    <property type="protein sequence ID" value="GAG71402.1"/>
    <property type="molecule type" value="Genomic_DNA"/>
</dbReference>
<evidence type="ECO:0000256" key="1">
    <source>
        <dbReference type="SAM" id="Phobius"/>
    </source>
</evidence>
<keyword evidence="1" id="KW-0472">Membrane</keyword>
<comment type="caution">
    <text evidence="2">The sequence shown here is derived from an EMBL/GenBank/DDBJ whole genome shotgun (WGS) entry which is preliminary data.</text>
</comment>
<reference evidence="2" key="1">
    <citation type="journal article" date="2014" name="Front. Microbiol.">
        <title>High frequency of phylogenetically diverse reductive dehalogenase-homologous genes in deep subseafloor sedimentary metagenomes.</title>
        <authorList>
            <person name="Kawai M."/>
            <person name="Futagami T."/>
            <person name="Toyoda A."/>
            <person name="Takaki Y."/>
            <person name="Nishi S."/>
            <person name="Hori S."/>
            <person name="Arai W."/>
            <person name="Tsubouchi T."/>
            <person name="Morono Y."/>
            <person name="Uchiyama I."/>
            <person name="Ito T."/>
            <person name="Fujiyama A."/>
            <person name="Inagaki F."/>
            <person name="Takami H."/>
        </authorList>
    </citation>
    <scope>NUCLEOTIDE SEQUENCE</scope>
    <source>
        <strain evidence="2">Expedition CK06-06</strain>
    </source>
</reference>
<keyword evidence="1" id="KW-1133">Transmembrane helix</keyword>